<dbReference type="InterPro" id="IPR040177">
    <property type="entry name" value="SLC30A9"/>
</dbReference>
<gene>
    <name evidence="8" type="ORF">E6C64_03180</name>
</gene>
<dbReference type="EMBL" id="SSSM01000001">
    <property type="protein sequence ID" value="THG33369.1"/>
    <property type="molecule type" value="Genomic_DNA"/>
</dbReference>
<keyword evidence="3 6" id="KW-0812">Transmembrane</keyword>
<feature type="transmembrane region" description="Helical" evidence="6">
    <location>
        <begin position="124"/>
        <end position="143"/>
    </location>
</feature>
<accession>A0A4S4FRS1</accession>
<dbReference type="InterPro" id="IPR058533">
    <property type="entry name" value="Cation_efflux_TM"/>
</dbReference>
<dbReference type="OrthoDB" id="9806522at2"/>
<feature type="transmembrane region" description="Helical" evidence="6">
    <location>
        <begin position="206"/>
        <end position="224"/>
    </location>
</feature>
<sequence>MTTAAPSADDKKSAGGESTLTVLIALAANALIAVAKTVAAMITGSASMVAESAHSWADTGNEVFLFIAGKRAVRPSDERHPLGFGRDAYVWSLFAAFGLFTVGSIVSIMHGIQELVDEEPASDFAVSYIVLGIAFVLEGVSFLQALRQVRSGATDTDSEVLDFVLNTSDPTVRAVFFEDAAALIGLVIAFVGILLHQLTGSGVPDAVASILVGLLLAVIAIVLIRQNQRFIVGEAVDPRVRNAALTRLLDMEEIVLVSYLHIEYVGPSRVFVVAAIDLAGNDDEVHVAVRLNALEERLQESHRIVRAVLTLAAPGAAALLPTGPVSASSARIAG</sequence>
<dbReference type="Pfam" id="PF01545">
    <property type="entry name" value="Cation_efflux"/>
    <property type="match status" value="1"/>
</dbReference>
<evidence type="ECO:0000256" key="4">
    <source>
        <dbReference type="ARBA" id="ARBA00022989"/>
    </source>
</evidence>
<feature type="transmembrane region" description="Helical" evidence="6">
    <location>
        <begin position="180"/>
        <end position="200"/>
    </location>
</feature>
<proteinExistence type="predicted"/>
<evidence type="ECO:0000256" key="5">
    <source>
        <dbReference type="ARBA" id="ARBA00023136"/>
    </source>
</evidence>
<reference evidence="8 9" key="1">
    <citation type="submission" date="2019-04" db="EMBL/GenBank/DDBJ databases">
        <authorList>
            <person name="Jiang L."/>
        </authorList>
    </citation>
    <scope>NUCLEOTIDE SEQUENCE [LARGE SCALE GENOMIC DNA]</scope>
    <source>
        <strain evidence="8 9">YIM 131853</strain>
    </source>
</reference>
<evidence type="ECO:0000256" key="6">
    <source>
        <dbReference type="SAM" id="Phobius"/>
    </source>
</evidence>
<keyword evidence="2" id="KW-0813">Transport</keyword>
<keyword evidence="4 6" id="KW-1133">Transmembrane helix</keyword>
<dbReference type="PANTHER" id="PTHR13414">
    <property type="entry name" value="HUEL-CATION TRANSPORTER"/>
    <property type="match status" value="1"/>
</dbReference>
<evidence type="ECO:0000256" key="3">
    <source>
        <dbReference type="ARBA" id="ARBA00022692"/>
    </source>
</evidence>
<comment type="caution">
    <text evidence="8">The sequence shown here is derived from an EMBL/GenBank/DDBJ whole genome shotgun (WGS) entry which is preliminary data.</text>
</comment>
<evidence type="ECO:0000313" key="9">
    <source>
        <dbReference type="Proteomes" id="UP000309133"/>
    </source>
</evidence>
<comment type="subcellular location">
    <subcellularLocation>
        <location evidence="1">Membrane</location>
        <topology evidence="1">Multi-pass membrane protein</topology>
    </subcellularLocation>
</comment>
<name>A0A4S4FRS1_9MICO</name>
<dbReference type="AlphaFoldDB" id="A0A4S4FRS1"/>
<evidence type="ECO:0000256" key="2">
    <source>
        <dbReference type="ARBA" id="ARBA00022448"/>
    </source>
</evidence>
<dbReference type="InterPro" id="IPR002524">
    <property type="entry name" value="Cation_efflux"/>
</dbReference>
<dbReference type="GO" id="GO:0008324">
    <property type="term" value="F:monoatomic cation transmembrane transporter activity"/>
    <property type="evidence" value="ECO:0007669"/>
    <property type="project" value="InterPro"/>
</dbReference>
<dbReference type="NCBIfam" id="TIGR01297">
    <property type="entry name" value="CDF"/>
    <property type="match status" value="1"/>
</dbReference>
<feature type="transmembrane region" description="Helical" evidence="6">
    <location>
        <begin position="20"/>
        <end position="42"/>
    </location>
</feature>
<feature type="domain" description="Cation efflux protein transmembrane" evidence="7">
    <location>
        <begin position="22"/>
        <end position="227"/>
    </location>
</feature>
<keyword evidence="9" id="KW-1185">Reference proteome</keyword>
<dbReference type="SUPFAM" id="SSF161111">
    <property type="entry name" value="Cation efflux protein transmembrane domain-like"/>
    <property type="match status" value="1"/>
</dbReference>
<dbReference type="PANTHER" id="PTHR13414:SF9">
    <property type="entry name" value="PROTON-COUPLED ZINC ANTIPORTER SLC30A9, MITOCHONDRIAL"/>
    <property type="match status" value="1"/>
</dbReference>
<dbReference type="RefSeq" id="WP_136426151.1">
    <property type="nucleotide sequence ID" value="NZ_SSSM01000001.1"/>
</dbReference>
<evidence type="ECO:0000313" key="8">
    <source>
        <dbReference type="EMBL" id="THG33369.1"/>
    </source>
</evidence>
<dbReference type="GO" id="GO:0006829">
    <property type="term" value="P:zinc ion transport"/>
    <property type="evidence" value="ECO:0007669"/>
    <property type="project" value="InterPro"/>
</dbReference>
<protein>
    <submittedName>
        <fullName evidence="8">Cation transporter</fullName>
    </submittedName>
</protein>
<dbReference type="Proteomes" id="UP000309133">
    <property type="component" value="Unassembled WGS sequence"/>
</dbReference>
<dbReference type="Gene3D" id="1.20.1510.10">
    <property type="entry name" value="Cation efflux protein transmembrane domain"/>
    <property type="match status" value="1"/>
</dbReference>
<keyword evidence="5 6" id="KW-0472">Membrane</keyword>
<evidence type="ECO:0000256" key="1">
    <source>
        <dbReference type="ARBA" id="ARBA00004141"/>
    </source>
</evidence>
<dbReference type="GO" id="GO:0016020">
    <property type="term" value="C:membrane"/>
    <property type="evidence" value="ECO:0007669"/>
    <property type="project" value="UniProtKB-SubCell"/>
</dbReference>
<evidence type="ECO:0000259" key="7">
    <source>
        <dbReference type="Pfam" id="PF01545"/>
    </source>
</evidence>
<dbReference type="InterPro" id="IPR027469">
    <property type="entry name" value="Cation_efflux_TMD_sf"/>
</dbReference>
<organism evidence="8 9">
    <name type="scientific">Naasia lichenicola</name>
    <dbReference type="NCBI Taxonomy" id="2565933"/>
    <lineage>
        <taxon>Bacteria</taxon>
        <taxon>Bacillati</taxon>
        <taxon>Actinomycetota</taxon>
        <taxon>Actinomycetes</taxon>
        <taxon>Micrococcales</taxon>
        <taxon>Microbacteriaceae</taxon>
        <taxon>Naasia</taxon>
    </lineage>
</organism>
<feature type="transmembrane region" description="Helical" evidence="6">
    <location>
        <begin position="88"/>
        <end position="112"/>
    </location>
</feature>